<reference evidence="4" key="2">
    <citation type="submission" date="2023-05" db="EMBL/GenBank/DDBJ databases">
        <authorList>
            <consortium name="Lawrence Berkeley National Laboratory"/>
            <person name="Steindorff A."/>
            <person name="Hensen N."/>
            <person name="Bonometti L."/>
            <person name="Westerberg I."/>
            <person name="Brannstrom I.O."/>
            <person name="Guillou S."/>
            <person name="Cros-Aarteil S."/>
            <person name="Calhoun S."/>
            <person name="Haridas S."/>
            <person name="Kuo A."/>
            <person name="Mondo S."/>
            <person name="Pangilinan J."/>
            <person name="Riley R."/>
            <person name="Labutti K."/>
            <person name="Andreopoulos B."/>
            <person name="Lipzen A."/>
            <person name="Chen C."/>
            <person name="Yanf M."/>
            <person name="Daum C."/>
            <person name="Ng V."/>
            <person name="Clum A."/>
            <person name="Ohm R."/>
            <person name="Martin F."/>
            <person name="Silar P."/>
            <person name="Natvig D."/>
            <person name="Lalanne C."/>
            <person name="Gautier V."/>
            <person name="Ament-Velasquez S.L."/>
            <person name="Kruys A."/>
            <person name="Hutchinson M.I."/>
            <person name="Powell A.J."/>
            <person name="Barry K."/>
            <person name="Miller A.N."/>
            <person name="Grigoriev I.V."/>
            <person name="Debuchy R."/>
            <person name="Gladieux P."/>
            <person name="Thoren M.H."/>
            <person name="Johannesson H."/>
        </authorList>
    </citation>
    <scope>NUCLEOTIDE SEQUENCE</scope>
    <source>
        <strain evidence="4">PSN309</strain>
    </source>
</reference>
<keyword evidence="1" id="KW-0479">Metal-binding</keyword>
<name>A0AAN6WMP4_9PEZI</name>
<feature type="non-terminal residue" evidence="4">
    <location>
        <position position="1"/>
    </location>
</feature>
<feature type="region of interest" description="Disordered" evidence="2">
    <location>
        <begin position="121"/>
        <end position="169"/>
    </location>
</feature>
<dbReference type="PROSITE" id="PS50158">
    <property type="entry name" value="ZF_CCHC"/>
    <property type="match status" value="1"/>
</dbReference>
<feature type="compositionally biased region" description="Basic and acidic residues" evidence="2">
    <location>
        <begin position="156"/>
        <end position="169"/>
    </location>
</feature>
<keyword evidence="1" id="KW-0862">Zinc</keyword>
<dbReference type="Proteomes" id="UP001302126">
    <property type="component" value="Unassembled WGS sequence"/>
</dbReference>
<dbReference type="AlphaFoldDB" id="A0AAN6WMP4"/>
<evidence type="ECO:0000313" key="5">
    <source>
        <dbReference type="Proteomes" id="UP001302126"/>
    </source>
</evidence>
<feature type="domain" description="CCHC-type" evidence="3">
    <location>
        <begin position="33"/>
        <end position="46"/>
    </location>
</feature>
<gene>
    <name evidence="4" type="ORF">QBC35DRAFT_476813</name>
</gene>
<protein>
    <recommendedName>
        <fullName evidence="3">CCHC-type domain-containing protein</fullName>
    </recommendedName>
</protein>
<evidence type="ECO:0000256" key="1">
    <source>
        <dbReference type="PROSITE-ProRule" id="PRU00047"/>
    </source>
</evidence>
<reference evidence="4" key="1">
    <citation type="journal article" date="2023" name="Mol. Phylogenet. Evol.">
        <title>Genome-scale phylogeny and comparative genomics of the fungal order Sordariales.</title>
        <authorList>
            <person name="Hensen N."/>
            <person name="Bonometti L."/>
            <person name="Westerberg I."/>
            <person name="Brannstrom I.O."/>
            <person name="Guillou S."/>
            <person name="Cros-Aarteil S."/>
            <person name="Calhoun S."/>
            <person name="Haridas S."/>
            <person name="Kuo A."/>
            <person name="Mondo S."/>
            <person name="Pangilinan J."/>
            <person name="Riley R."/>
            <person name="LaButti K."/>
            <person name="Andreopoulos B."/>
            <person name="Lipzen A."/>
            <person name="Chen C."/>
            <person name="Yan M."/>
            <person name="Daum C."/>
            <person name="Ng V."/>
            <person name="Clum A."/>
            <person name="Steindorff A."/>
            <person name="Ohm R.A."/>
            <person name="Martin F."/>
            <person name="Silar P."/>
            <person name="Natvig D.O."/>
            <person name="Lalanne C."/>
            <person name="Gautier V."/>
            <person name="Ament-Velasquez S.L."/>
            <person name="Kruys A."/>
            <person name="Hutchinson M.I."/>
            <person name="Powell A.J."/>
            <person name="Barry K."/>
            <person name="Miller A.N."/>
            <person name="Grigoriev I.V."/>
            <person name="Debuchy R."/>
            <person name="Gladieux P."/>
            <person name="Hiltunen Thoren M."/>
            <person name="Johannesson H."/>
        </authorList>
    </citation>
    <scope>NUCLEOTIDE SEQUENCE</scope>
    <source>
        <strain evidence="4">PSN309</strain>
    </source>
</reference>
<comment type="caution">
    <text evidence="4">The sequence shown here is derived from an EMBL/GenBank/DDBJ whole genome shotgun (WGS) entry which is preliminary data.</text>
</comment>
<dbReference type="EMBL" id="MU864468">
    <property type="protein sequence ID" value="KAK4184953.1"/>
    <property type="molecule type" value="Genomic_DNA"/>
</dbReference>
<dbReference type="GO" id="GO:0008270">
    <property type="term" value="F:zinc ion binding"/>
    <property type="evidence" value="ECO:0007669"/>
    <property type="project" value="UniProtKB-KW"/>
</dbReference>
<proteinExistence type="predicted"/>
<dbReference type="InterPro" id="IPR036875">
    <property type="entry name" value="Znf_CCHC_sf"/>
</dbReference>
<dbReference type="SUPFAM" id="SSF57756">
    <property type="entry name" value="Retrovirus zinc finger-like domains"/>
    <property type="match status" value="1"/>
</dbReference>
<evidence type="ECO:0000259" key="3">
    <source>
        <dbReference type="PROSITE" id="PS50158"/>
    </source>
</evidence>
<organism evidence="4 5">
    <name type="scientific">Podospora australis</name>
    <dbReference type="NCBI Taxonomy" id="1536484"/>
    <lineage>
        <taxon>Eukaryota</taxon>
        <taxon>Fungi</taxon>
        <taxon>Dikarya</taxon>
        <taxon>Ascomycota</taxon>
        <taxon>Pezizomycotina</taxon>
        <taxon>Sordariomycetes</taxon>
        <taxon>Sordariomycetidae</taxon>
        <taxon>Sordariales</taxon>
        <taxon>Podosporaceae</taxon>
        <taxon>Podospora</taxon>
    </lineage>
</organism>
<dbReference type="InterPro" id="IPR001878">
    <property type="entry name" value="Znf_CCHC"/>
</dbReference>
<accession>A0AAN6WMP4</accession>
<keyword evidence="1" id="KW-0863">Zinc-finger</keyword>
<keyword evidence="5" id="KW-1185">Reference proteome</keyword>
<dbReference type="Gene3D" id="4.10.60.10">
    <property type="entry name" value="Zinc finger, CCHC-type"/>
    <property type="match status" value="1"/>
</dbReference>
<sequence>VEEAIRLVDRGAILRYRMYPCERFEGEARATQCYNCGKWGHRAKYCTGSATCMLCGGPAHSDSTNVQEREATCPVRTKPEEHKPRCLNCGGQHAAFTAAARCRNPRALGFRMGPYQALERRTHPGRKGGGLRKQARENFPKWHRSGKSTSSIVTEPGRRDPDKWIVGEM</sequence>
<dbReference type="GO" id="GO:0003676">
    <property type="term" value="F:nucleic acid binding"/>
    <property type="evidence" value="ECO:0007669"/>
    <property type="project" value="InterPro"/>
</dbReference>
<evidence type="ECO:0000256" key="2">
    <source>
        <dbReference type="SAM" id="MobiDB-lite"/>
    </source>
</evidence>
<evidence type="ECO:0000313" key="4">
    <source>
        <dbReference type="EMBL" id="KAK4184953.1"/>
    </source>
</evidence>